<dbReference type="Pfam" id="PF17177">
    <property type="entry name" value="PPR_long"/>
    <property type="match status" value="1"/>
</dbReference>
<comment type="caution">
    <text evidence="22">The sequence shown here is derived from an EMBL/GenBank/DDBJ whole genome shotgun (WGS) entry which is preliminary data.</text>
</comment>
<evidence type="ECO:0000256" key="6">
    <source>
        <dbReference type="ARBA" id="ARBA00012179"/>
    </source>
</evidence>
<evidence type="ECO:0000256" key="5">
    <source>
        <dbReference type="ARBA" id="ARBA00007626"/>
    </source>
</evidence>
<keyword evidence="7 19" id="KW-0812">Transmembrane</keyword>
<dbReference type="GO" id="GO:0016020">
    <property type="term" value="C:membrane"/>
    <property type="evidence" value="ECO:0007669"/>
    <property type="project" value="UniProtKB-SubCell"/>
</dbReference>
<keyword evidence="17 19" id="KW-0472">Membrane</keyword>
<keyword evidence="10" id="KW-0479">Metal-binding</keyword>
<dbReference type="GO" id="GO:0001682">
    <property type="term" value="P:tRNA 5'-leader removal"/>
    <property type="evidence" value="ECO:0007669"/>
    <property type="project" value="TreeGrafter"/>
</dbReference>
<dbReference type="GO" id="GO:0004526">
    <property type="term" value="F:ribonuclease P activity"/>
    <property type="evidence" value="ECO:0007669"/>
    <property type="project" value="UniProtKB-EC"/>
</dbReference>
<evidence type="ECO:0000256" key="11">
    <source>
        <dbReference type="ARBA" id="ARBA00022737"/>
    </source>
</evidence>
<proteinExistence type="inferred from homology"/>
<dbReference type="GO" id="GO:0005739">
    <property type="term" value="C:mitochondrion"/>
    <property type="evidence" value="ECO:0007669"/>
    <property type="project" value="UniProtKB-SubCell"/>
</dbReference>
<evidence type="ECO:0000256" key="14">
    <source>
        <dbReference type="ARBA" id="ARBA00022842"/>
    </source>
</evidence>
<evidence type="ECO:0000256" key="8">
    <source>
        <dbReference type="ARBA" id="ARBA00022694"/>
    </source>
</evidence>
<evidence type="ECO:0000313" key="23">
    <source>
        <dbReference type="Proteomes" id="UP001154282"/>
    </source>
</evidence>
<sequence length="929" mass="103090">MLQRTSVSQIFSRASSPLLLMVTTRRIPLISFLQCSYHTLRRPSIFSYHHHPFALPVKFTSRRAEFCSLISSAAARIHESSPTVTTRVSGRETKAQRKAARNSPEGQLRVKIDMCSKSGDLTEALRLYDEARRDGIPVTQHLYNVLLYLCSSSNAGSFSDLGLKRGFEIFQQMVIDKIDPNEATFTNAARLAAGLEDPDMAFDLVKQMKDFDIPPKLRSYGPALFGYCEKEMAERAYEVYLHMNETGVVAEEAELSALLKVSSHAGKGDRVYEMIHRLRATVRQVADSSMEIIEDWFKSEGGGKIGLGKWDERKVREGIVKGGGGWHGQGWLGNGPWRVTRTQVDDEGVCRGCGEKLVCIDIDPRETEHFASALSSLACKKEVKSDFIRFQEWLRRHGPFDAVVDGANISLINQQHFNFHQLNNVVNQLREMSPSKRFPLIILHKSRVTGGPAQHPKNQALLERWVKSGALYATPPGSNDDWYWLYAAVSFKGLLVTNDEMRDHLFQLLGTSFFPRWKEKHQVRLSVSTSGLKLHMPPPYSIVIQMLGLGYSMDELLKNHLFATHAIAGAGSVALGTALTYPLDTIKVLTQVGSSSNKQLTPLSVLRRVQALSGNSGVYSGLGWLTSGRIVGLGTRFGVYEILTAFYKDGREDNYVYVHEALMAGMAAGALESLTSSPFEFVKLRAQVTSASCARTSTPSTESRSVGPVISKLLRGYTPDVKALSHSTALLSTLSTKHPDLVGALREHPWMMTGSGRPPSVSDVSKPSHVISLEGWSAFWRGIRSGIVRDSVFGGTFFCTWQFLHRAMLDWKAVGMVPEPRFDDEIGPLSPLAVSAAAGISGSIAAAASHCFDTAKCRFQCTVLPKYLRYERALLKWRRPGTRFERATGIHPADRNVLFRGIWLRMARSGVASFVIIGTYYLAVDQLLS</sequence>
<keyword evidence="18" id="KW-0464">Manganese</keyword>
<keyword evidence="8" id="KW-0819">tRNA processing</keyword>
<keyword evidence="9" id="KW-0540">Nuclease</keyword>
<organism evidence="22 23">
    <name type="scientific">Linum tenue</name>
    <dbReference type="NCBI Taxonomy" id="586396"/>
    <lineage>
        <taxon>Eukaryota</taxon>
        <taxon>Viridiplantae</taxon>
        <taxon>Streptophyta</taxon>
        <taxon>Embryophyta</taxon>
        <taxon>Tracheophyta</taxon>
        <taxon>Spermatophyta</taxon>
        <taxon>Magnoliopsida</taxon>
        <taxon>eudicotyledons</taxon>
        <taxon>Gunneridae</taxon>
        <taxon>Pentapetalae</taxon>
        <taxon>rosids</taxon>
        <taxon>fabids</taxon>
        <taxon>Malpighiales</taxon>
        <taxon>Linaceae</taxon>
        <taxon>Linum</taxon>
    </lineage>
</organism>
<feature type="domain" description="PRORP" evidence="20">
    <location>
        <begin position="344"/>
        <end position="546"/>
    </location>
</feature>
<dbReference type="GO" id="GO:0046872">
    <property type="term" value="F:metal ion binding"/>
    <property type="evidence" value="ECO:0007669"/>
    <property type="project" value="UniProtKB-KW"/>
</dbReference>
<keyword evidence="14" id="KW-0460">Magnesium</keyword>
<keyword evidence="23" id="KW-1185">Reference proteome</keyword>
<dbReference type="FunFam" id="3.40.50.11980:FF:000002">
    <property type="entry name" value="Proteinaceous RNase P 2"/>
    <property type="match status" value="1"/>
</dbReference>
<feature type="domain" description="PROP1-like PPR" evidence="21">
    <location>
        <begin position="96"/>
        <end position="300"/>
    </location>
</feature>
<comment type="subcellular location">
    <subcellularLocation>
        <location evidence="3">Membrane</location>
        <topology evidence="3">Multi-pass membrane protein</topology>
    </subcellularLocation>
    <subcellularLocation>
        <location evidence="4">Mitochondrion</location>
    </subcellularLocation>
</comment>
<dbReference type="InterPro" id="IPR018108">
    <property type="entry name" value="MCP_transmembrane"/>
</dbReference>
<dbReference type="Pfam" id="PF16953">
    <property type="entry name" value="PRORP"/>
    <property type="match status" value="1"/>
</dbReference>
<dbReference type="SUPFAM" id="SSF103506">
    <property type="entry name" value="Mitochondrial carrier"/>
    <property type="match status" value="1"/>
</dbReference>
<dbReference type="Gene3D" id="1.25.40.10">
    <property type="entry name" value="Tetratricopeptide repeat domain"/>
    <property type="match status" value="1"/>
</dbReference>
<evidence type="ECO:0000256" key="3">
    <source>
        <dbReference type="ARBA" id="ARBA00004141"/>
    </source>
</evidence>
<dbReference type="Pfam" id="PF00153">
    <property type="entry name" value="Mito_carr"/>
    <property type="match status" value="1"/>
</dbReference>
<dbReference type="Gene3D" id="1.50.40.10">
    <property type="entry name" value="Mitochondrial carrier domain"/>
    <property type="match status" value="1"/>
</dbReference>
<evidence type="ECO:0000259" key="20">
    <source>
        <dbReference type="Pfam" id="PF16953"/>
    </source>
</evidence>
<accession>A0AAV0M1R4</accession>
<dbReference type="EMBL" id="CAMGYJ010000006">
    <property type="protein sequence ID" value="CAI0440147.1"/>
    <property type="molecule type" value="Genomic_DNA"/>
</dbReference>
<evidence type="ECO:0000313" key="22">
    <source>
        <dbReference type="EMBL" id="CAI0440147.1"/>
    </source>
</evidence>
<dbReference type="FunFam" id="1.25.40.10:FF:000339">
    <property type="entry name" value="Proteinaceous RNase P 1, chloroplastic/mitochondrial"/>
    <property type="match status" value="1"/>
</dbReference>
<feature type="repeat" description="Solcar" evidence="19">
    <location>
        <begin position="560"/>
        <end position="646"/>
    </location>
</feature>
<dbReference type="InterPro" id="IPR011990">
    <property type="entry name" value="TPR-like_helical_dom_sf"/>
</dbReference>
<keyword evidence="13" id="KW-0862">Zinc</keyword>
<keyword evidence="11" id="KW-0677">Repeat</keyword>
<evidence type="ECO:0000256" key="18">
    <source>
        <dbReference type="ARBA" id="ARBA00023211"/>
    </source>
</evidence>
<evidence type="ECO:0000256" key="15">
    <source>
        <dbReference type="ARBA" id="ARBA00022946"/>
    </source>
</evidence>
<comment type="cofactor">
    <cofactor evidence="2">
        <name>Mg(2+)</name>
        <dbReference type="ChEBI" id="CHEBI:18420"/>
    </cofactor>
</comment>
<gene>
    <name evidence="22" type="ORF">LITE_LOCUS26410</name>
</gene>
<dbReference type="Proteomes" id="UP001154282">
    <property type="component" value="Unassembled WGS sequence"/>
</dbReference>
<keyword evidence="16" id="KW-0496">Mitochondrion</keyword>
<dbReference type="CDD" id="cd18671">
    <property type="entry name" value="PIN_PRORP-Zc3h12a-like"/>
    <property type="match status" value="1"/>
</dbReference>
<evidence type="ECO:0000256" key="12">
    <source>
        <dbReference type="ARBA" id="ARBA00022801"/>
    </source>
</evidence>
<comment type="similarity">
    <text evidence="5">Belongs to the PPR family. P subfamily.</text>
</comment>
<evidence type="ECO:0000256" key="10">
    <source>
        <dbReference type="ARBA" id="ARBA00022723"/>
    </source>
</evidence>
<name>A0AAV0M1R4_9ROSI</name>
<evidence type="ECO:0000256" key="1">
    <source>
        <dbReference type="ARBA" id="ARBA00000928"/>
    </source>
</evidence>
<dbReference type="AlphaFoldDB" id="A0AAV0M1R4"/>
<comment type="catalytic activity">
    <reaction evidence="1">
        <text>Endonucleolytic cleavage of RNA, removing 5'-extranucleotides from tRNA precursor.</text>
        <dbReference type="EC" id="3.1.26.5"/>
    </reaction>
</comment>
<evidence type="ECO:0000256" key="2">
    <source>
        <dbReference type="ARBA" id="ARBA00001946"/>
    </source>
</evidence>
<evidence type="ECO:0000256" key="17">
    <source>
        <dbReference type="ARBA" id="ARBA00023136"/>
    </source>
</evidence>
<dbReference type="PROSITE" id="PS50920">
    <property type="entry name" value="SOLCAR"/>
    <property type="match status" value="1"/>
</dbReference>
<evidence type="ECO:0000256" key="4">
    <source>
        <dbReference type="ARBA" id="ARBA00004173"/>
    </source>
</evidence>
<dbReference type="PANTHER" id="PTHR13547">
    <property type="match status" value="1"/>
</dbReference>
<evidence type="ECO:0000259" key="21">
    <source>
        <dbReference type="Pfam" id="PF17177"/>
    </source>
</evidence>
<dbReference type="PANTHER" id="PTHR13547:SF1">
    <property type="entry name" value="MITOCHONDRIAL RIBONUCLEASE P CATALYTIC SUBUNIT"/>
    <property type="match status" value="1"/>
</dbReference>
<keyword evidence="12" id="KW-0378">Hydrolase</keyword>
<evidence type="ECO:0000256" key="9">
    <source>
        <dbReference type="ARBA" id="ARBA00022722"/>
    </source>
</evidence>
<protein>
    <recommendedName>
        <fullName evidence="6">ribonuclease P</fullName>
        <ecNumber evidence="6">3.1.26.5</ecNumber>
    </recommendedName>
</protein>
<evidence type="ECO:0000256" key="16">
    <source>
        <dbReference type="ARBA" id="ARBA00023128"/>
    </source>
</evidence>
<dbReference type="Gene3D" id="3.40.50.11980">
    <property type="match status" value="1"/>
</dbReference>
<evidence type="ECO:0000256" key="13">
    <source>
        <dbReference type="ARBA" id="ARBA00022833"/>
    </source>
</evidence>
<evidence type="ECO:0000256" key="7">
    <source>
        <dbReference type="ARBA" id="ARBA00022692"/>
    </source>
</evidence>
<evidence type="ECO:0000256" key="19">
    <source>
        <dbReference type="PROSITE-ProRule" id="PRU00282"/>
    </source>
</evidence>
<dbReference type="InterPro" id="IPR023395">
    <property type="entry name" value="MCP_dom_sf"/>
</dbReference>
<dbReference type="InterPro" id="IPR033443">
    <property type="entry name" value="PROP1-like_PPR_dom"/>
</dbReference>
<dbReference type="EC" id="3.1.26.5" evidence="6"/>
<dbReference type="InterPro" id="IPR031595">
    <property type="entry name" value="PRORP_C"/>
</dbReference>
<keyword evidence="15" id="KW-0809">Transit peptide</keyword>
<reference evidence="22" key="1">
    <citation type="submission" date="2022-08" db="EMBL/GenBank/DDBJ databases">
        <authorList>
            <person name="Gutierrez-Valencia J."/>
        </authorList>
    </citation>
    <scope>NUCLEOTIDE SEQUENCE</scope>
</reference>